<keyword evidence="10" id="KW-0326">Glycosidase</keyword>
<keyword evidence="14" id="KW-1185">Reference proteome</keyword>
<dbReference type="EMBL" id="JASNQZ010000011">
    <property type="protein sequence ID" value="KAL0951996.1"/>
    <property type="molecule type" value="Genomic_DNA"/>
</dbReference>
<feature type="region of interest" description="Disordered" evidence="11">
    <location>
        <begin position="1"/>
        <end position="30"/>
    </location>
</feature>
<dbReference type="InterPro" id="IPR001382">
    <property type="entry name" value="Glyco_hydro_47"/>
</dbReference>
<dbReference type="PANTHER" id="PTHR11742">
    <property type="entry name" value="MANNOSYL-OLIGOSACCHARIDE ALPHA-1,2-MANNOSIDASE-RELATED"/>
    <property type="match status" value="1"/>
</dbReference>
<dbReference type="Pfam" id="PF01532">
    <property type="entry name" value="Glyco_hydro_47"/>
    <property type="match status" value="1"/>
</dbReference>
<gene>
    <name evidence="13" type="ORF">HGRIS_008650</name>
</gene>
<dbReference type="PANTHER" id="PTHR11742:SF55">
    <property type="entry name" value="ENDOPLASMIC RETICULUM MANNOSYL-OLIGOSACCHARIDE 1,2-ALPHA-MANNOSIDASE"/>
    <property type="match status" value="1"/>
</dbReference>
<evidence type="ECO:0000256" key="5">
    <source>
        <dbReference type="ARBA" id="ARBA00022801"/>
    </source>
</evidence>
<evidence type="ECO:0000256" key="9">
    <source>
        <dbReference type="ARBA" id="ARBA00048605"/>
    </source>
</evidence>
<dbReference type="PRINTS" id="PR00747">
    <property type="entry name" value="GLYHDRLASE47"/>
</dbReference>
<evidence type="ECO:0000256" key="8">
    <source>
        <dbReference type="ARBA" id="ARBA00047669"/>
    </source>
</evidence>
<keyword evidence="12" id="KW-1133">Transmembrane helix</keyword>
<dbReference type="InterPro" id="IPR050749">
    <property type="entry name" value="Glycosyl_Hydrolase_47"/>
</dbReference>
<evidence type="ECO:0000256" key="7">
    <source>
        <dbReference type="ARBA" id="ARBA00023157"/>
    </source>
</evidence>
<evidence type="ECO:0000256" key="3">
    <source>
        <dbReference type="ARBA" id="ARBA00007658"/>
    </source>
</evidence>
<dbReference type="EC" id="3.2.1.-" evidence="10"/>
<sequence>MSNTAGLRKRNKKDANSNTPSLNKTKPENNIPRRSLISSKALYTVLTVAIAVVVYFNSAVVRSGLEYIIDQWIGFSDEWDSAPGTSSGGMVQFFADKPKQKAIVDAFQHAWVGYEMDAMGDDEYHPLSQQGSNLTSAGGIGYTVIDALDTMLIMGLDDDYKRAVDWIDRKLSFDRDANFSTFETTIRVLGGLLSAHHLSALVSHRQTQNPMLLDLAKDLADRLLTSFDTPSGLPLTYTNLGKHHGVADPEWPGLVGTAEVATLQLEMRFLSVLTDNDIYWKKAEQVMSRIKAARLPHGLASIFMSINDGIFVTSAIRLGSRADSYYEYLLKQYLQTNQTEPVYRDMYDDAMDAIHSHLVQQSPKTKLYYTAELIPEQNPAGEISWRLTPKQDHLVCFLAGSLLLGATTTGALVRPVSVPPKPEELSDKGKRDWKTGLELLKTCLRTHDTATGLAPEMVHFRIPSDGMDGSALAPDDWYIKGARPGDPAAFDARYILRPETIESLFIAYRLTGDLQYRESAWKIFQAIEKHCKVQTGGYASIINVDQVPAQQEDKMESFFLSETLKYLYLIFSGPEVLPLNQYVFNTEAHPLPIFDPVYQTGFS</sequence>
<evidence type="ECO:0000313" key="14">
    <source>
        <dbReference type="Proteomes" id="UP001556367"/>
    </source>
</evidence>
<comment type="cofactor">
    <cofactor evidence="1">
        <name>Ca(2+)</name>
        <dbReference type="ChEBI" id="CHEBI:29108"/>
    </cofactor>
</comment>
<proteinExistence type="inferred from homology"/>
<evidence type="ECO:0000256" key="6">
    <source>
        <dbReference type="ARBA" id="ARBA00022837"/>
    </source>
</evidence>
<dbReference type="InterPro" id="IPR012341">
    <property type="entry name" value="6hp_glycosidase-like_sf"/>
</dbReference>
<evidence type="ECO:0000256" key="2">
    <source>
        <dbReference type="ARBA" id="ARBA00004922"/>
    </source>
</evidence>
<evidence type="ECO:0000256" key="10">
    <source>
        <dbReference type="RuleBase" id="RU361193"/>
    </source>
</evidence>
<dbReference type="InterPro" id="IPR036026">
    <property type="entry name" value="Seven-hairpin_glycosidases"/>
</dbReference>
<dbReference type="SUPFAM" id="SSF48225">
    <property type="entry name" value="Seven-hairpin glycosidases"/>
    <property type="match status" value="1"/>
</dbReference>
<dbReference type="Gene3D" id="1.50.10.10">
    <property type="match status" value="1"/>
</dbReference>
<comment type="caution">
    <text evidence="13">The sequence shown here is derived from an EMBL/GenBank/DDBJ whole genome shotgun (WGS) entry which is preliminary data.</text>
</comment>
<protein>
    <recommendedName>
        <fullName evidence="10">alpha-1,2-Mannosidase</fullName>
        <ecNumber evidence="10">3.2.1.-</ecNumber>
    </recommendedName>
</protein>
<comment type="catalytic activity">
    <reaction evidence="9">
        <text>N(4)-(alpha-D-Man-(1-&gt;2)-alpha-D-Man-(1-&gt;2)-alpha-D-Man-(1-&gt;3)-[alpha-D-Man-(1-&gt;2)-alpha-D-Man-(1-&gt;3)-[alpha-D-Man-(1-&gt;2)-alpha-D-Man-(1-&gt;6)]-alpha-D-Man-(1-&gt;6)]-beta-D-Man-(1-&gt;4)-beta-D-GlcNAc-(1-&gt;4)-beta-D-GlcNAc)-L-asparaginyl-[protein] (N-glucan mannose isomer 9A1,2,3B1,2,3) + 4 H2O = N(4)-(alpha-D-Man-(1-&gt;3)-[alpha-D-Man-(1-&gt;3)-[alpha-D-Man-(1-&gt;6)]-alpha-D-Man-(1-&gt;6)]-beta-D-Man-(1-&gt;4)-beta-D-GlcNAc-(1-&gt;4)-beta-D-GlcNAc)-L-asparaginyl-[protein] (N-glucan mannose isomer 5A1,2) + 4 beta-D-mannose</text>
        <dbReference type="Rhea" id="RHEA:56008"/>
        <dbReference type="Rhea" id="RHEA-COMP:14356"/>
        <dbReference type="Rhea" id="RHEA-COMP:14367"/>
        <dbReference type="ChEBI" id="CHEBI:15377"/>
        <dbReference type="ChEBI" id="CHEBI:28563"/>
        <dbReference type="ChEBI" id="CHEBI:59087"/>
        <dbReference type="ChEBI" id="CHEBI:139493"/>
        <dbReference type="EC" id="3.2.1.113"/>
    </reaction>
</comment>
<keyword evidence="5 10" id="KW-0378">Hydrolase</keyword>
<dbReference type="Proteomes" id="UP001556367">
    <property type="component" value="Unassembled WGS sequence"/>
</dbReference>
<accession>A0ABR3J8W9</accession>
<feature type="transmembrane region" description="Helical" evidence="12">
    <location>
        <begin position="41"/>
        <end position="61"/>
    </location>
</feature>
<reference evidence="14" key="1">
    <citation type="submission" date="2024-06" db="EMBL/GenBank/DDBJ databases">
        <title>Multi-omics analyses provide insights into the biosynthesis of the anticancer antibiotic pleurotin in Hohenbuehelia grisea.</title>
        <authorList>
            <person name="Weaver J.A."/>
            <person name="Alberti F."/>
        </authorList>
    </citation>
    <scope>NUCLEOTIDE SEQUENCE [LARGE SCALE GENOMIC DNA]</scope>
    <source>
        <strain evidence="14">T-177</strain>
    </source>
</reference>
<keyword evidence="12" id="KW-0812">Transmembrane</keyword>
<keyword evidence="12" id="KW-0472">Membrane</keyword>
<keyword evidence="7" id="KW-1015">Disulfide bond</keyword>
<evidence type="ECO:0000256" key="4">
    <source>
        <dbReference type="ARBA" id="ARBA00022723"/>
    </source>
</evidence>
<evidence type="ECO:0000256" key="12">
    <source>
        <dbReference type="SAM" id="Phobius"/>
    </source>
</evidence>
<comment type="similarity">
    <text evidence="3 10">Belongs to the glycosyl hydrolase 47 family.</text>
</comment>
<evidence type="ECO:0000256" key="1">
    <source>
        <dbReference type="ARBA" id="ARBA00001913"/>
    </source>
</evidence>
<organism evidence="13 14">
    <name type="scientific">Hohenbuehelia grisea</name>
    <dbReference type="NCBI Taxonomy" id="104357"/>
    <lineage>
        <taxon>Eukaryota</taxon>
        <taxon>Fungi</taxon>
        <taxon>Dikarya</taxon>
        <taxon>Basidiomycota</taxon>
        <taxon>Agaricomycotina</taxon>
        <taxon>Agaricomycetes</taxon>
        <taxon>Agaricomycetidae</taxon>
        <taxon>Agaricales</taxon>
        <taxon>Pleurotineae</taxon>
        <taxon>Pleurotaceae</taxon>
        <taxon>Hohenbuehelia</taxon>
    </lineage>
</organism>
<comment type="pathway">
    <text evidence="2">Protein modification; protein glycosylation.</text>
</comment>
<evidence type="ECO:0000313" key="13">
    <source>
        <dbReference type="EMBL" id="KAL0951996.1"/>
    </source>
</evidence>
<keyword evidence="6" id="KW-0106">Calcium</keyword>
<comment type="catalytic activity">
    <reaction evidence="8">
        <text>N(4)-(alpha-D-Man-(1-&gt;2)-alpha-D-Man-(1-&gt;2)-alpha-D-Man-(1-&gt;3)-[alpha-D-Man-(1-&gt;3)-[alpha-D-Man-(1-&gt;2)-alpha-D-Man-(1-&gt;6)]-alpha-D-Man-(1-&gt;6)]-beta-D-Man-(1-&gt;4)-beta-D-GlcNAc-(1-&gt;4)-beta-D-GlcNAc)-L-asparaginyl-[protein] (N-glucan mannose isomer 8A1,2,3B1,3) + 3 H2O = N(4)-(alpha-D-Man-(1-&gt;3)-[alpha-D-Man-(1-&gt;3)-[alpha-D-Man-(1-&gt;6)]-alpha-D-Man-(1-&gt;6)]-beta-D-Man-(1-&gt;4)-beta-D-GlcNAc-(1-&gt;4)-beta-D-GlcNAc)-L-asparaginyl-[protein] (N-glucan mannose isomer 5A1,2) + 3 beta-D-mannose</text>
        <dbReference type="Rhea" id="RHEA:56028"/>
        <dbReference type="Rhea" id="RHEA-COMP:14358"/>
        <dbReference type="Rhea" id="RHEA-COMP:14367"/>
        <dbReference type="ChEBI" id="CHEBI:15377"/>
        <dbReference type="ChEBI" id="CHEBI:28563"/>
        <dbReference type="ChEBI" id="CHEBI:59087"/>
        <dbReference type="ChEBI" id="CHEBI:60628"/>
        <dbReference type="EC" id="3.2.1.113"/>
    </reaction>
</comment>
<evidence type="ECO:0000256" key="11">
    <source>
        <dbReference type="SAM" id="MobiDB-lite"/>
    </source>
</evidence>
<keyword evidence="4" id="KW-0479">Metal-binding</keyword>
<name>A0ABR3J8W9_9AGAR</name>